<reference evidence="2 3" key="1">
    <citation type="submission" date="2016-02" db="EMBL/GenBank/DDBJ databases">
        <title>Genome analysis of coral dinoflagellate symbionts highlights evolutionary adaptations to a symbiotic lifestyle.</title>
        <authorList>
            <person name="Aranda M."/>
            <person name="Li Y."/>
            <person name="Liew Y.J."/>
            <person name="Baumgarten S."/>
            <person name="Simakov O."/>
            <person name="Wilson M."/>
            <person name="Piel J."/>
            <person name="Ashoor H."/>
            <person name="Bougouffa S."/>
            <person name="Bajic V.B."/>
            <person name="Ryu T."/>
            <person name="Ravasi T."/>
            <person name="Bayer T."/>
            <person name="Micklem G."/>
            <person name="Kim H."/>
            <person name="Bhak J."/>
            <person name="Lajeunesse T.C."/>
            <person name="Voolstra C.R."/>
        </authorList>
    </citation>
    <scope>NUCLEOTIDE SEQUENCE [LARGE SCALE GENOMIC DNA]</scope>
    <source>
        <strain evidence="2 3">CCMP2467</strain>
    </source>
</reference>
<gene>
    <name evidence="2" type="ORF">AK812_SmicGene14148</name>
</gene>
<protein>
    <submittedName>
        <fullName evidence="2">Uncharacterized protein</fullName>
    </submittedName>
</protein>
<evidence type="ECO:0000313" key="3">
    <source>
        <dbReference type="Proteomes" id="UP000186817"/>
    </source>
</evidence>
<feature type="region of interest" description="Disordered" evidence="1">
    <location>
        <begin position="65"/>
        <end position="113"/>
    </location>
</feature>
<proteinExistence type="predicted"/>
<dbReference type="AlphaFoldDB" id="A0A1Q9E6A1"/>
<organism evidence="2 3">
    <name type="scientific">Symbiodinium microadriaticum</name>
    <name type="common">Dinoflagellate</name>
    <name type="synonym">Zooxanthella microadriatica</name>
    <dbReference type="NCBI Taxonomy" id="2951"/>
    <lineage>
        <taxon>Eukaryota</taxon>
        <taxon>Sar</taxon>
        <taxon>Alveolata</taxon>
        <taxon>Dinophyceae</taxon>
        <taxon>Suessiales</taxon>
        <taxon>Symbiodiniaceae</taxon>
        <taxon>Symbiodinium</taxon>
    </lineage>
</organism>
<dbReference type="OrthoDB" id="435722at2759"/>
<accession>A0A1Q9E6A1</accession>
<comment type="caution">
    <text evidence="2">The sequence shown here is derived from an EMBL/GenBank/DDBJ whole genome shotgun (WGS) entry which is preliminary data.</text>
</comment>
<keyword evidence="3" id="KW-1185">Reference proteome</keyword>
<feature type="compositionally biased region" description="Low complexity" evidence="1">
    <location>
        <begin position="83"/>
        <end position="99"/>
    </location>
</feature>
<name>A0A1Q9E6A1_SYMMI</name>
<sequence length="319" mass="33138">MLPNTDNGTNSTNSSNSASELQVVGQKLAALLDVGKAVPAELYVQMVVTKLRMLFPDDIPKEADEAVEEGAATDQQSAEAESKAAAAAEAEAEVPADPAEQSKEASPEGDVAATAGDEAGVADETAEGATGTGGENGEQGVLAQPLASPRAKAALRAMSNIQPHSASRALVVAEAMTPPPLRPDFQGRALLGLSLTLALGAFVWFIPKSAASWSQEATIDFGESEVRVAGEVVFGGFAGFGKLNRCHKVPAEVLKMNPSFAVTGAKAKITVYARSNCEWHRQEVIGSCDANAAADIVEAMSGVNHEWLSQAQSFSIEQC</sequence>
<evidence type="ECO:0000313" key="2">
    <source>
        <dbReference type="EMBL" id="OLQ02954.1"/>
    </source>
</evidence>
<dbReference type="Proteomes" id="UP000186817">
    <property type="component" value="Unassembled WGS sequence"/>
</dbReference>
<evidence type="ECO:0000256" key="1">
    <source>
        <dbReference type="SAM" id="MobiDB-lite"/>
    </source>
</evidence>
<dbReference type="EMBL" id="LSRX01000250">
    <property type="protein sequence ID" value="OLQ02954.1"/>
    <property type="molecule type" value="Genomic_DNA"/>
</dbReference>